<dbReference type="Gene3D" id="3.10.170.10">
    <property type="match status" value="1"/>
</dbReference>
<evidence type="ECO:0000256" key="3">
    <source>
        <dbReference type="ARBA" id="ARBA00022525"/>
    </source>
</evidence>
<keyword evidence="8 12" id="KW-0862">Zinc</keyword>
<evidence type="ECO:0000256" key="8">
    <source>
        <dbReference type="ARBA" id="ARBA00022833"/>
    </source>
</evidence>
<feature type="binding site" evidence="12">
    <location>
        <position position="504"/>
    </location>
    <ligand>
        <name>Zn(2+)</name>
        <dbReference type="ChEBI" id="CHEBI:29105"/>
        <note>catalytic</note>
    </ligand>
</feature>
<evidence type="ECO:0000313" key="16">
    <source>
        <dbReference type="Proteomes" id="UP000245383"/>
    </source>
</evidence>
<accession>A0A2T9YKC1</accession>
<evidence type="ECO:0000256" key="4">
    <source>
        <dbReference type="ARBA" id="ARBA00022670"/>
    </source>
</evidence>
<evidence type="ECO:0000259" key="14">
    <source>
        <dbReference type="Pfam" id="PF07504"/>
    </source>
</evidence>
<evidence type="ECO:0000256" key="1">
    <source>
        <dbReference type="ARBA" id="ARBA00004613"/>
    </source>
</evidence>
<dbReference type="InterPro" id="IPR001842">
    <property type="entry name" value="Peptidase_M36"/>
</dbReference>
<evidence type="ECO:0000256" key="7">
    <source>
        <dbReference type="ARBA" id="ARBA00022801"/>
    </source>
</evidence>
<dbReference type="AlphaFoldDB" id="A0A2T9YKC1"/>
<protein>
    <recommendedName>
        <fullName evidence="13">Extracellular metalloproteinase</fullName>
        <ecNumber evidence="13">3.4.24.-</ecNumber>
    </recommendedName>
    <alternativeName>
        <fullName evidence="13">Fungalysin</fullName>
    </alternativeName>
</protein>
<dbReference type="Pfam" id="PF07504">
    <property type="entry name" value="FTP"/>
    <property type="match status" value="1"/>
</dbReference>
<evidence type="ECO:0000256" key="13">
    <source>
        <dbReference type="RuleBase" id="RU364017"/>
    </source>
</evidence>
<evidence type="ECO:0000256" key="12">
    <source>
        <dbReference type="PIRSR" id="PIRSR601842-2"/>
    </source>
</evidence>
<dbReference type="PANTHER" id="PTHR33478:SF1">
    <property type="entry name" value="EXTRACELLULAR METALLOPROTEINASE MEP"/>
    <property type="match status" value="1"/>
</dbReference>
<dbReference type="Gene3D" id="1.10.390.10">
    <property type="entry name" value="Neutral Protease Domain 2"/>
    <property type="match status" value="1"/>
</dbReference>
<evidence type="ECO:0000256" key="10">
    <source>
        <dbReference type="ARBA" id="ARBA00023145"/>
    </source>
</evidence>
<keyword evidence="5 12" id="KW-0479">Metal-binding</keyword>
<evidence type="ECO:0000256" key="2">
    <source>
        <dbReference type="ARBA" id="ARBA00006006"/>
    </source>
</evidence>
<feature type="active site" evidence="11">
    <location>
        <position position="505"/>
    </location>
</feature>
<evidence type="ECO:0000256" key="11">
    <source>
        <dbReference type="PIRSR" id="PIRSR601842-1"/>
    </source>
</evidence>
<dbReference type="GO" id="GO:0008270">
    <property type="term" value="F:zinc ion binding"/>
    <property type="evidence" value="ECO:0007669"/>
    <property type="project" value="InterPro"/>
</dbReference>
<evidence type="ECO:0000313" key="15">
    <source>
        <dbReference type="EMBL" id="PVU92792.1"/>
    </source>
</evidence>
<keyword evidence="4 13" id="KW-0645">Protease</keyword>
<gene>
    <name evidence="15" type="ORF">BB561_003622</name>
</gene>
<feature type="domain" description="FTP" evidence="14">
    <location>
        <begin position="112"/>
        <end position="163"/>
    </location>
</feature>
<comment type="similarity">
    <text evidence="2 13">Belongs to the peptidase M36 family.</text>
</comment>
<sequence length="716" mass="80959">YEFSGKSNISSILESVIDFLGSFPENDNINISSAVSYTATLDNKNNSFDFTANKVINTFRPNLYKQKRFFDYNDKLIKRNISYINNTNVSDIKDAQKISFKHIFTTLGFTEDEFVVKNSHQTSHNGISHIYMKQVVNGLEVSNGNLNINIDKFGNVMSLGSTFYKPPKIDTFNFHNINQLDKKKFINTWAVKNKPSSFVGLNTDNISQNSSKAHSEFEHVTVKKAVKIISKYLGQDVRFDIDGFANHESNDGYKDTFFNNKGASNLSIEDGVIRYNPKYMHLESGDIVPVWDLLLMQRLHVWNFFVSALNGDIVSITSWTSNASYRVYAFGTSDPSVTVRTLEVNPQNHIASPMGWHEPEDNPLAKTTYGNNALVQKYSADQELDNMYRPFSDNNEFDYRINLEGSPDTYINATLTNLFYIINMMHDLMYQYGFDEKSGNFQNDNYNKGGLDKDPVLAFADEPQNDGSAKFTTFSDGRMPILELSTFDGVPIRDISLDNDIIIHELTHGVSSRLVGGPSVDNCLDNPESMGMGEGWSDFVAIIVRVTQENTRNTEFILGQFSSGRNPRPYPYTTNPGANPATFDFLNDDEFKNEHGKGFVWATILYEMFWDLIKEHGFSEKLAEHDTTKGNVIALQIVIDAMKLHACNPDYIQARNDIITAYKNLPKGKNDCVIWKSFARRGLGTKAEILDTPNASGKTYIESTDVPARCDSSRFN</sequence>
<keyword evidence="3 13" id="KW-0964">Secreted</keyword>
<dbReference type="EMBL" id="MBFR01000149">
    <property type="protein sequence ID" value="PVU92792.1"/>
    <property type="molecule type" value="Genomic_DNA"/>
</dbReference>
<evidence type="ECO:0000256" key="6">
    <source>
        <dbReference type="ARBA" id="ARBA00022729"/>
    </source>
</evidence>
<evidence type="ECO:0000256" key="9">
    <source>
        <dbReference type="ARBA" id="ARBA00023049"/>
    </source>
</evidence>
<keyword evidence="9 13" id="KW-0482">Metalloprotease</keyword>
<dbReference type="GO" id="GO:0006508">
    <property type="term" value="P:proteolysis"/>
    <property type="evidence" value="ECO:0007669"/>
    <property type="project" value="UniProtKB-KW"/>
</dbReference>
<dbReference type="Pfam" id="PF02128">
    <property type="entry name" value="Peptidase_M36"/>
    <property type="match status" value="1"/>
</dbReference>
<dbReference type="OrthoDB" id="3227768at2759"/>
<keyword evidence="16" id="KW-1185">Reference proteome</keyword>
<dbReference type="Proteomes" id="UP000245383">
    <property type="component" value="Unassembled WGS sequence"/>
</dbReference>
<dbReference type="EC" id="3.4.24.-" evidence="13"/>
<dbReference type="PANTHER" id="PTHR33478">
    <property type="entry name" value="EXTRACELLULAR METALLOPROTEINASE MEP"/>
    <property type="match status" value="1"/>
</dbReference>
<evidence type="ECO:0000256" key="5">
    <source>
        <dbReference type="ARBA" id="ARBA00022723"/>
    </source>
</evidence>
<comment type="caution">
    <text evidence="15">The sequence shown here is derived from an EMBL/GenBank/DDBJ whole genome shotgun (WGS) entry which is preliminary data.</text>
</comment>
<keyword evidence="7 13" id="KW-0378">Hydrolase</keyword>
<dbReference type="InterPro" id="IPR050371">
    <property type="entry name" value="Fungal_virulence_M36"/>
</dbReference>
<reference evidence="15 16" key="1">
    <citation type="journal article" date="2018" name="MBio">
        <title>Comparative Genomics Reveals the Core Gene Toolbox for the Fungus-Insect Symbiosis.</title>
        <authorList>
            <person name="Wang Y."/>
            <person name="Stata M."/>
            <person name="Wang W."/>
            <person name="Stajich J.E."/>
            <person name="White M.M."/>
            <person name="Moncalvo J.M."/>
        </authorList>
    </citation>
    <scope>NUCLEOTIDE SEQUENCE [LARGE SCALE GENOMIC DNA]</scope>
    <source>
        <strain evidence="15 16">SWE-8-4</strain>
    </source>
</reference>
<comment type="cofactor">
    <cofactor evidence="12">
        <name>Zn(2+)</name>
        <dbReference type="ChEBI" id="CHEBI:29105"/>
    </cofactor>
    <text evidence="12">Binds 1 zinc ion per subunit.</text>
</comment>
<dbReference type="SUPFAM" id="SSF55486">
    <property type="entry name" value="Metalloproteases ('zincins'), catalytic domain"/>
    <property type="match status" value="1"/>
</dbReference>
<feature type="binding site" evidence="12">
    <location>
        <position position="534"/>
    </location>
    <ligand>
        <name>Zn(2+)</name>
        <dbReference type="ChEBI" id="CHEBI:29105"/>
        <note>catalytic</note>
    </ligand>
</feature>
<keyword evidence="10 13" id="KW-0865">Zymogen</keyword>
<dbReference type="GO" id="GO:0005615">
    <property type="term" value="C:extracellular space"/>
    <property type="evidence" value="ECO:0007669"/>
    <property type="project" value="InterPro"/>
</dbReference>
<proteinExistence type="inferred from homology"/>
<name>A0A2T9YKC1_9FUNG</name>
<dbReference type="InterPro" id="IPR027268">
    <property type="entry name" value="Peptidase_M4/M1_CTD_sf"/>
</dbReference>
<comment type="subcellular location">
    <subcellularLocation>
        <location evidence="1 13">Secreted</location>
    </subcellularLocation>
</comment>
<dbReference type="InterPro" id="IPR011096">
    <property type="entry name" value="FTP_domain"/>
</dbReference>
<organism evidence="15 16">
    <name type="scientific">Smittium simulii</name>
    <dbReference type="NCBI Taxonomy" id="133385"/>
    <lineage>
        <taxon>Eukaryota</taxon>
        <taxon>Fungi</taxon>
        <taxon>Fungi incertae sedis</taxon>
        <taxon>Zoopagomycota</taxon>
        <taxon>Kickxellomycotina</taxon>
        <taxon>Harpellomycetes</taxon>
        <taxon>Harpellales</taxon>
        <taxon>Legeriomycetaceae</taxon>
        <taxon>Smittium</taxon>
    </lineage>
</organism>
<dbReference type="GO" id="GO:0004222">
    <property type="term" value="F:metalloendopeptidase activity"/>
    <property type="evidence" value="ECO:0007669"/>
    <property type="project" value="InterPro"/>
</dbReference>
<feature type="binding site" evidence="12">
    <location>
        <position position="508"/>
    </location>
    <ligand>
        <name>Zn(2+)</name>
        <dbReference type="ChEBI" id="CHEBI:29105"/>
        <note>catalytic</note>
    </ligand>
</feature>
<keyword evidence="6" id="KW-0732">Signal</keyword>
<feature type="non-terminal residue" evidence="15">
    <location>
        <position position="1"/>
    </location>
</feature>
<dbReference type="CDD" id="cd09596">
    <property type="entry name" value="M36"/>
    <property type="match status" value="1"/>
</dbReference>